<name>A0AAD4IA54_9PLEO</name>
<accession>A0AAD4IA54</accession>
<feature type="region of interest" description="Disordered" evidence="1">
    <location>
        <begin position="94"/>
        <end position="234"/>
    </location>
</feature>
<organism evidence="2 3">
    <name type="scientific">Alternaria panax</name>
    <dbReference type="NCBI Taxonomy" id="48097"/>
    <lineage>
        <taxon>Eukaryota</taxon>
        <taxon>Fungi</taxon>
        <taxon>Dikarya</taxon>
        <taxon>Ascomycota</taxon>
        <taxon>Pezizomycotina</taxon>
        <taxon>Dothideomycetes</taxon>
        <taxon>Pleosporomycetidae</taxon>
        <taxon>Pleosporales</taxon>
        <taxon>Pleosporineae</taxon>
        <taxon>Pleosporaceae</taxon>
        <taxon>Alternaria</taxon>
        <taxon>Alternaria sect. Panax</taxon>
    </lineage>
</organism>
<protein>
    <submittedName>
        <fullName evidence="2">Uncharacterized protein</fullName>
    </submittedName>
</protein>
<sequence>MSTHFRPRPPSSGPPSPTRPSTARSTIRAISPSPPPRLSDALRLDFASTGTPNFSSRSTTESVKVRPRGDGFHQTYMHGFGEQETESANYVATAENSNLGSSPAEITANVTIKRGGDVMRRRSPVKRSSRSSGPKKRPYSTPAELSSHCLSPSHRHNPEQTASSQEQQAQVESDSDANWDCPDTPTPMTNSQKRSAYLPLGTTTPFPNSKRSFKSKSKSSPPNLTPATTPTPPNPRLEFFKSFDEQPSHGPRGFDVDHWQTYPREGEKPREFYIQAQRTDMPEGIEARAGLMERTMLMSQAGYASSTNDSVTMQRPEREHGTHPRMHIAPPQHAVEVPLRKPVPVATFNVQRQVSISEVSQFSGGTVSSKRSVFSTSGRDEMERKKALVEDDEALIAPKANHHAMDMGPSTVQAPYILDHLTADAQRISASLPLDDWYSGSGLLGLERDVNGVVVLPPSPMQDNTKVAGTRMTVPWNG</sequence>
<comment type="caution">
    <text evidence="2">The sequence shown here is derived from an EMBL/GenBank/DDBJ whole genome shotgun (WGS) entry which is preliminary data.</text>
</comment>
<feature type="compositionally biased region" description="Basic residues" evidence="1">
    <location>
        <begin position="121"/>
        <end position="138"/>
    </location>
</feature>
<feature type="compositionally biased region" description="Low complexity" evidence="1">
    <location>
        <begin position="162"/>
        <end position="172"/>
    </location>
</feature>
<feature type="compositionally biased region" description="Pro residues" evidence="1">
    <location>
        <begin position="8"/>
        <end position="18"/>
    </location>
</feature>
<dbReference type="AlphaFoldDB" id="A0AAD4IA54"/>
<dbReference type="EMBL" id="JAANER010000004">
    <property type="protein sequence ID" value="KAG9190850.1"/>
    <property type="molecule type" value="Genomic_DNA"/>
</dbReference>
<evidence type="ECO:0000256" key="1">
    <source>
        <dbReference type="SAM" id="MobiDB-lite"/>
    </source>
</evidence>
<gene>
    <name evidence="2" type="ORF">G6011_08938</name>
</gene>
<evidence type="ECO:0000313" key="3">
    <source>
        <dbReference type="Proteomes" id="UP001199106"/>
    </source>
</evidence>
<feature type="compositionally biased region" description="Low complexity" evidence="1">
    <location>
        <begin position="19"/>
        <end position="28"/>
    </location>
</feature>
<proteinExistence type="predicted"/>
<keyword evidence="3" id="KW-1185">Reference proteome</keyword>
<feature type="compositionally biased region" description="Polar residues" evidence="1">
    <location>
        <begin position="48"/>
        <end position="62"/>
    </location>
</feature>
<feature type="region of interest" description="Disordered" evidence="1">
    <location>
        <begin position="1"/>
        <end position="77"/>
    </location>
</feature>
<dbReference type="Proteomes" id="UP001199106">
    <property type="component" value="Unassembled WGS sequence"/>
</dbReference>
<feature type="compositionally biased region" description="Low complexity" evidence="1">
    <location>
        <begin position="218"/>
        <end position="228"/>
    </location>
</feature>
<evidence type="ECO:0000313" key="2">
    <source>
        <dbReference type="EMBL" id="KAG9190850.1"/>
    </source>
</evidence>
<reference evidence="2" key="1">
    <citation type="submission" date="2021-07" db="EMBL/GenBank/DDBJ databases">
        <title>Genome Resource of American Ginseng Black Spot Pathogen Alternaria panax.</title>
        <authorList>
            <person name="Qiu C."/>
            <person name="Wang W."/>
            <person name="Liu Z."/>
        </authorList>
    </citation>
    <scope>NUCLEOTIDE SEQUENCE</scope>
    <source>
        <strain evidence="2">BNCC115425</strain>
    </source>
</reference>